<dbReference type="STRING" id="146817.SAMN04488502_10870"/>
<dbReference type="AlphaFoldDB" id="A0A1G9WSZ4"/>
<sequence>MSYRLPAYEHIAAIVPSYSPFGDQSAIISTDGLTSAVDNNVRTLIKRLARSSSTDLPALKARTAKLTNRAILQPLLLAPGLVLVPLKVRKPRVAGDTSTGYVNMHAVTGVKSTANKPYRSTLQLTGGAELPVLWSPATVNKQLQHARLALHHLVLSPELTDSPASYAAIAGIATKIIDVIYDLLNLKRGR</sequence>
<evidence type="ECO:0000313" key="1">
    <source>
        <dbReference type="EMBL" id="SDM87256.1"/>
    </source>
</evidence>
<dbReference type="Proteomes" id="UP000214880">
    <property type="component" value="Unassembled WGS sequence"/>
</dbReference>
<organism evidence="1 2">
    <name type="scientific">Dendrosporobacter quercicolus</name>
    <dbReference type="NCBI Taxonomy" id="146817"/>
    <lineage>
        <taxon>Bacteria</taxon>
        <taxon>Bacillati</taxon>
        <taxon>Bacillota</taxon>
        <taxon>Negativicutes</taxon>
        <taxon>Selenomonadales</taxon>
        <taxon>Sporomusaceae</taxon>
        <taxon>Dendrosporobacter</taxon>
    </lineage>
</organism>
<keyword evidence="2" id="KW-1185">Reference proteome</keyword>
<dbReference type="OrthoDB" id="1683804at2"/>
<dbReference type="EMBL" id="FNHB01000008">
    <property type="protein sequence ID" value="SDM87256.1"/>
    <property type="molecule type" value="Genomic_DNA"/>
</dbReference>
<protein>
    <recommendedName>
        <fullName evidence="3">ComK protein</fullName>
    </recommendedName>
</protein>
<reference evidence="1 2" key="1">
    <citation type="submission" date="2016-10" db="EMBL/GenBank/DDBJ databases">
        <authorList>
            <person name="de Groot N.N."/>
        </authorList>
    </citation>
    <scope>NUCLEOTIDE SEQUENCE [LARGE SCALE GENOMIC DNA]</scope>
    <source>
        <strain evidence="1 2">DSM 1736</strain>
    </source>
</reference>
<evidence type="ECO:0008006" key="3">
    <source>
        <dbReference type="Google" id="ProtNLM"/>
    </source>
</evidence>
<gene>
    <name evidence="1" type="ORF">SAMN04488502_10870</name>
</gene>
<dbReference type="RefSeq" id="WP_092074291.1">
    <property type="nucleotide sequence ID" value="NZ_FNHB01000008.1"/>
</dbReference>
<evidence type="ECO:0000313" key="2">
    <source>
        <dbReference type="Proteomes" id="UP000214880"/>
    </source>
</evidence>
<accession>A0A1G9WSZ4</accession>
<name>A0A1G9WSZ4_9FIRM</name>
<proteinExistence type="predicted"/>